<gene>
    <name evidence="1" type="ORF">NBRC3278_3224</name>
</gene>
<dbReference type="AlphaFoldDB" id="A0A401X893"/>
<comment type="caution">
    <text evidence="1">The sequence shown here is derived from an EMBL/GenBank/DDBJ whole genome shotgun (WGS) entry which is preliminary data.</text>
</comment>
<proteinExistence type="predicted"/>
<name>A0A401X893_ACEPA</name>
<keyword evidence="2" id="KW-1185">Reference proteome</keyword>
<accession>A0A401X893</accession>
<evidence type="ECO:0000313" key="2">
    <source>
        <dbReference type="Proteomes" id="UP000287385"/>
    </source>
</evidence>
<organism evidence="1 2">
    <name type="scientific">Acetobacter pasteurianus NBRC 3278</name>
    <dbReference type="NCBI Taxonomy" id="1226660"/>
    <lineage>
        <taxon>Bacteria</taxon>
        <taxon>Pseudomonadati</taxon>
        <taxon>Pseudomonadota</taxon>
        <taxon>Alphaproteobacteria</taxon>
        <taxon>Acetobacterales</taxon>
        <taxon>Acetobacteraceae</taxon>
        <taxon>Acetobacter</taxon>
    </lineage>
</organism>
<dbReference type="Proteomes" id="UP000287385">
    <property type="component" value="Unassembled WGS sequence"/>
</dbReference>
<sequence>MRVPSLLMGTVFLASGNARSQALDATLWNMPVSDICRAAYL</sequence>
<dbReference type="EMBL" id="BDEV01000156">
    <property type="protein sequence ID" value="GCD64131.1"/>
    <property type="molecule type" value="Genomic_DNA"/>
</dbReference>
<protein>
    <submittedName>
        <fullName evidence="1">Uncharacterized protein</fullName>
    </submittedName>
</protein>
<evidence type="ECO:0000313" key="1">
    <source>
        <dbReference type="EMBL" id="GCD64131.1"/>
    </source>
</evidence>
<reference evidence="1 2" key="1">
    <citation type="submission" date="2016-06" db="EMBL/GenBank/DDBJ databases">
        <title>Acetobacter pasteurianus NBRC 3278 whole genome sequencing project.</title>
        <authorList>
            <person name="Matsutani M."/>
            <person name="Shiwa Y."/>
            <person name="Okamoto-Kainuma A."/>
            <person name="Ishikawa M."/>
            <person name="Koizumi Y."/>
            <person name="Yoshikawa H."/>
            <person name="Yakushi T."/>
            <person name="Matsushita K."/>
        </authorList>
    </citation>
    <scope>NUCLEOTIDE SEQUENCE [LARGE SCALE GENOMIC DNA]</scope>
    <source>
        <strain evidence="1 2">NBRC 3278</strain>
    </source>
</reference>